<dbReference type="GO" id="GO:0000435">
    <property type="term" value="P:positive regulation of transcription from RNA polymerase II promoter by galactose"/>
    <property type="evidence" value="ECO:0007669"/>
    <property type="project" value="TreeGrafter"/>
</dbReference>
<dbReference type="FunFam" id="4.10.240.10:FF:000009">
    <property type="entry name" value="C6 transcription factor (Gal4)"/>
    <property type="match status" value="1"/>
</dbReference>
<dbReference type="EMBL" id="HE612863">
    <property type="protein sequence ID" value="CCE64403.1"/>
    <property type="molecule type" value="Genomic_DNA"/>
</dbReference>
<feature type="region of interest" description="Disordered" evidence="11">
    <location>
        <begin position="176"/>
        <end position="206"/>
    </location>
</feature>
<keyword evidence="8" id="KW-0804">Transcription</keyword>
<dbReference type="GO" id="GO:0006351">
    <property type="term" value="P:DNA-templated transcription"/>
    <property type="evidence" value="ECO:0007669"/>
    <property type="project" value="InterPro"/>
</dbReference>
<keyword evidence="9" id="KW-0539">Nucleus</keyword>
<keyword evidence="2" id="KW-0479">Metal-binding</keyword>
<dbReference type="KEGG" id="tpf:TPHA_0H01980"/>
<evidence type="ECO:0000256" key="4">
    <source>
        <dbReference type="ARBA" id="ARBA00023015"/>
    </source>
</evidence>
<sequence>MPRIPGVVDQACDSCRIKKLRCSKENPKCAKCLKNKWECCYSPRKRRSPLTRAHLTEVEDRLSKFEQLFYEFFPNINLDNTLNLNNATEMKKILLDNSVDFIKDFKNVKKTDESEDNDGPNADDSHDENDDNDNDNDRPNDDIDDNDTQRNNTKNINDTINDSVAKCNNKMKMYTYNNSYDDDDNNNNKRARDTSNSSPAFEINGYGKKKNKMVTVKKEPSIKDSNKILDSNSIIYEDYSILEKNTPNDHLRGFDWSEDISVKPADDPIAFLLADVNNCGFFGTSSQYSLLRSIIESKNININKLFNVNVCQTKKYTGPKPLTTKNALTSRNVTAEYLDSYFSNFHVHFPIVSKESMMSIYNNEFDVTDKDEWQALFNAILAIGSWCINGDSVDIDYFYYQNAILKLKNTIFTSGSFTLVINFYLLSKYAQLKMKFNTSYVFIGHAVSLALSLGLNKEISEKVKDSGTKEQRRRIWWLIYIQEFQLSLLLDRPTQLGHCETNVFNISLPSSLDNSLQHTTHPTMYILCIEETRLVKTFLRRGDNSNKTYHDITSSKCLQVCDEIEKWAKNRPKYLQTDISASALANYLQEYPWLAFTRFLLMWQKEYLIIFILQQFFSTKKNKISESDDNKYEIQKCVTLLFDTLQRIIMSVNNFINNHPINALFAWYCSFYLSNAAIVLISFCIHNPTSTYKSNLMISLKTVIEVYEKLQKEKLIDCEPFIKIITVIYKDDINASVGTPVTESLPVELEDLRSNLSREQQKIVATPQMFPFDASVTFPKSVSVPSADFNKSNSFMDLMKLLSNDGNYNGNTNNTTLFRQGPQSNFNLTPKFSNPHMQQFPIQFSPLLQQFPTQSQFQFQMPYQLPSQNLSEAVHSLNQKSITSQQKQYQSIEQPIIQSATLLPNQNIQTQNTQSLVPASPQFLNSMDLNQVYLNGSYNANTNNASSENIVNGALKKEDLAKLNDQTALNAFNLQPMFNTTTMDDVYNYLFDD</sequence>
<dbReference type="OMA" id="MWPTLEM"/>
<dbReference type="CDD" id="cd12148">
    <property type="entry name" value="fungal_TF_MHR"/>
    <property type="match status" value="1"/>
</dbReference>
<dbReference type="InterPro" id="IPR051127">
    <property type="entry name" value="Fungal_SecMet_Regulators"/>
</dbReference>
<dbReference type="GO" id="GO:0061629">
    <property type="term" value="F:RNA polymerase II-specific DNA-binding transcription factor binding"/>
    <property type="evidence" value="ECO:0007669"/>
    <property type="project" value="EnsemblFungi"/>
</dbReference>
<evidence type="ECO:0000259" key="12">
    <source>
        <dbReference type="PROSITE" id="PS50048"/>
    </source>
</evidence>
<dbReference type="InterPro" id="IPR036864">
    <property type="entry name" value="Zn2-C6_fun-type_DNA-bd_sf"/>
</dbReference>
<keyword evidence="7" id="KW-0010">Activator</keyword>
<evidence type="ECO:0000256" key="9">
    <source>
        <dbReference type="ARBA" id="ARBA00023242"/>
    </source>
</evidence>
<dbReference type="CDD" id="cd00067">
    <property type="entry name" value="GAL4"/>
    <property type="match status" value="1"/>
</dbReference>
<dbReference type="PROSITE" id="PS00463">
    <property type="entry name" value="ZN2_CY6_FUNGAL_1"/>
    <property type="match status" value="1"/>
</dbReference>
<reference evidence="13 14" key="1">
    <citation type="journal article" date="2011" name="Proc. Natl. Acad. Sci. U.S.A.">
        <title>Evolutionary erosion of yeast sex chromosomes by mating-type switching accidents.</title>
        <authorList>
            <person name="Gordon J.L."/>
            <person name="Armisen D."/>
            <person name="Proux-Wera E."/>
            <person name="Oheigeartaigh S.S."/>
            <person name="Byrne K.P."/>
            <person name="Wolfe K.H."/>
        </authorList>
    </citation>
    <scope>NUCLEOTIDE SEQUENCE [LARGE SCALE GENOMIC DNA]</scope>
    <source>
        <strain evidence="14">ATCC 24235 / CBS 4417 / NBRC 1672 / NRRL Y-8282 / UCD 70-5</strain>
    </source>
</reference>
<evidence type="ECO:0000256" key="5">
    <source>
        <dbReference type="ARBA" id="ARBA00023125"/>
    </source>
</evidence>
<dbReference type="InterPro" id="IPR007219">
    <property type="entry name" value="XnlR_reg_dom"/>
</dbReference>
<dbReference type="Pfam" id="PF04082">
    <property type="entry name" value="Fungal_trans"/>
    <property type="match status" value="1"/>
</dbReference>
<dbReference type="GO" id="GO:0006012">
    <property type="term" value="P:galactose metabolic process"/>
    <property type="evidence" value="ECO:0007669"/>
    <property type="project" value="UniProtKB-KW"/>
</dbReference>
<organism evidence="13 14">
    <name type="scientific">Tetrapisispora phaffii (strain ATCC 24235 / CBS 4417 / NBRC 1672 / NRRL Y-8282 / UCD 70-5)</name>
    <name type="common">Yeast</name>
    <name type="synonym">Fabospora phaffii</name>
    <dbReference type="NCBI Taxonomy" id="1071381"/>
    <lineage>
        <taxon>Eukaryota</taxon>
        <taxon>Fungi</taxon>
        <taxon>Dikarya</taxon>
        <taxon>Ascomycota</taxon>
        <taxon>Saccharomycotina</taxon>
        <taxon>Saccharomycetes</taxon>
        <taxon>Saccharomycetales</taxon>
        <taxon>Saccharomycetaceae</taxon>
        <taxon>Tetrapisispora</taxon>
    </lineage>
</organism>
<dbReference type="PROSITE" id="PS50048">
    <property type="entry name" value="ZN2_CY6_FUNGAL_2"/>
    <property type="match status" value="1"/>
</dbReference>
<feature type="compositionally biased region" description="Low complexity" evidence="11">
    <location>
        <begin position="149"/>
        <end position="161"/>
    </location>
</feature>
<dbReference type="Pfam" id="PF03902">
    <property type="entry name" value="Gal4_dimer"/>
    <property type="match status" value="1"/>
</dbReference>
<dbReference type="GO" id="GO:0000978">
    <property type="term" value="F:RNA polymerase II cis-regulatory region sequence-specific DNA binding"/>
    <property type="evidence" value="ECO:0007669"/>
    <property type="project" value="EnsemblFungi"/>
</dbReference>
<evidence type="ECO:0000256" key="7">
    <source>
        <dbReference type="ARBA" id="ARBA00023159"/>
    </source>
</evidence>
<dbReference type="InterPro" id="IPR046347">
    <property type="entry name" value="bZIP_sf"/>
</dbReference>
<keyword evidence="4" id="KW-0805">Transcription regulation</keyword>
<protein>
    <recommendedName>
        <fullName evidence="12">Zn(2)-C6 fungal-type domain-containing protein</fullName>
    </recommendedName>
</protein>
<name>G8BWF2_TETPH</name>
<accession>G8BWF2</accession>
<feature type="domain" description="Zn(2)-C6 fungal-type" evidence="12">
    <location>
        <begin position="11"/>
        <end position="41"/>
    </location>
</feature>
<evidence type="ECO:0000256" key="6">
    <source>
        <dbReference type="ARBA" id="ARBA00023144"/>
    </source>
</evidence>
<dbReference type="InterPro" id="IPR001138">
    <property type="entry name" value="Zn2Cys6_DnaBD"/>
</dbReference>
<dbReference type="OrthoDB" id="3364175at2759"/>
<evidence type="ECO:0000256" key="1">
    <source>
        <dbReference type="ARBA" id="ARBA00004123"/>
    </source>
</evidence>
<dbReference type="RefSeq" id="XP_003686837.1">
    <property type="nucleotide sequence ID" value="XM_003686789.1"/>
</dbReference>
<dbReference type="Proteomes" id="UP000005666">
    <property type="component" value="Chromosome 8"/>
</dbReference>
<dbReference type="GeneID" id="11533901"/>
<keyword evidence="6" id="KW-0299">Galactose metabolism</keyword>
<dbReference type="HOGENOM" id="CLU_008599_2_0_1"/>
<dbReference type="CDD" id="cd14654">
    <property type="entry name" value="ZIP_Gal4"/>
    <property type="match status" value="1"/>
</dbReference>
<dbReference type="GO" id="GO:0008270">
    <property type="term" value="F:zinc ion binding"/>
    <property type="evidence" value="ECO:0007669"/>
    <property type="project" value="InterPro"/>
</dbReference>
<keyword evidence="10" id="KW-0119">Carbohydrate metabolism</keyword>
<dbReference type="Gene3D" id="4.10.240.10">
    <property type="entry name" value="Zn(2)-C6 fungal-type DNA-binding domain"/>
    <property type="match status" value="1"/>
</dbReference>
<dbReference type="GO" id="GO:0005634">
    <property type="term" value="C:nucleus"/>
    <property type="evidence" value="ECO:0007669"/>
    <property type="project" value="UniProtKB-SubCell"/>
</dbReference>
<evidence type="ECO:0000256" key="10">
    <source>
        <dbReference type="ARBA" id="ARBA00023277"/>
    </source>
</evidence>
<keyword evidence="5" id="KW-0238">DNA-binding</keyword>
<evidence type="ECO:0000256" key="8">
    <source>
        <dbReference type="ARBA" id="ARBA00023163"/>
    </source>
</evidence>
<evidence type="ECO:0000256" key="11">
    <source>
        <dbReference type="SAM" id="MobiDB-lite"/>
    </source>
</evidence>
<feature type="compositionally biased region" description="Acidic residues" evidence="11">
    <location>
        <begin position="125"/>
        <end position="134"/>
    </location>
</feature>
<dbReference type="STRING" id="1071381.G8BWF2"/>
<dbReference type="eggNOG" id="ENOG502QSMN">
    <property type="taxonomic scope" value="Eukaryota"/>
</dbReference>
<feature type="region of interest" description="Disordered" evidence="11">
    <location>
        <begin position="110"/>
        <end position="161"/>
    </location>
</feature>
<dbReference type="PANTHER" id="PTHR47424:SF3">
    <property type="entry name" value="REGULATORY PROTEIN GAL4"/>
    <property type="match status" value="1"/>
</dbReference>
<dbReference type="SUPFAM" id="SSF57959">
    <property type="entry name" value="Leucine zipper domain"/>
    <property type="match status" value="1"/>
</dbReference>
<dbReference type="Gene3D" id="1.20.5.170">
    <property type="match status" value="1"/>
</dbReference>
<comment type="subcellular location">
    <subcellularLocation>
        <location evidence="1">Nucleus</location>
    </subcellularLocation>
</comment>
<proteinExistence type="predicted"/>
<dbReference type="Pfam" id="PF00172">
    <property type="entry name" value="Zn_clus"/>
    <property type="match status" value="1"/>
</dbReference>
<dbReference type="AlphaFoldDB" id="G8BWF2"/>
<dbReference type="SMART" id="SM00906">
    <property type="entry name" value="Fungal_trans"/>
    <property type="match status" value="1"/>
</dbReference>
<dbReference type="GO" id="GO:0042802">
    <property type="term" value="F:identical protein binding"/>
    <property type="evidence" value="ECO:0007669"/>
    <property type="project" value="EnsemblFungi"/>
</dbReference>
<dbReference type="GO" id="GO:0001228">
    <property type="term" value="F:DNA-binding transcription activator activity, RNA polymerase II-specific"/>
    <property type="evidence" value="ECO:0007669"/>
    <property type="project" value="EnsemblFungi"/>
</dbReference>
<evidence type="ECO:0000256" key="3">
    <source>
        <dbReference type="ARBA" id="ARBA00022833"/>
    </source>
</evidence>
<dbReference type="PANTHER" id="PTHR47424">
    <property type="entry name" value="REGULATORY PROTEIN GAL4"/>
    <property type="match status" value="1"/>
</dbReference>
<keyword evidence="3" id="KW-0862">Zinc</keyword>
<dbReference type="SUPFAM" id="SSF57701">
    <property type="entry name" value="Zn2/Cys6 DNA-binding domain"/>
    <property type="match status" value="1"/>
</dbReference>
<evidence type="ECO:0000313" key="13">
    <source>
        <dbReference type="EMBL" id="CCE64403.1"/>
    </source>
</evidence>
<gene>
    <name evidence="13" type="primary">TPHA0H01980</name>
    <name evidence="13" type="ordered locus">TPHA_0H01980</name>
</gene>
<evidence type="ECO:0000313" key="14">
    <source>
        <dbReference type="Proteomes" id="UP000005666"/>
    </source>
</evidence>
<evidence type="ECO:0000256" key="2">
    <source>
        <dbReference type="ARBA" id="ARBA00022723"/>
    </source>
</evidence>
<dbReference type="InterPro" id="IPR005600">
    <property type="entry name" value="Gal4_dimer_dom"/>
</dbReference>
<dbReference type="SMART" id="SM00066">
    <property type="entry name" value="GAL4"/>
    <property type="match status" value="1"/>
</dbReference>
<keyword evidence="14" id="KW-1185">Reference proteome</keyword>